<dbReference type="PANTHER" id="PTHR30349:SF64">
    <property type="entry name" value="PROPHAGE INTEGRASE INTD-RELATED"/>
    <property type="match status" value="1"/>
</dbReference>
<evidence type="ECO:0000256" key="2">
    <source>
        <dbReference type="ARBA" id="ARBA00023172"/>
    </source>
</evidence>
<feature type="region of interest" description="Disordered" evidence="4">
    <location>
        <begin position="1"/>
        <end position="52"/>
    </location>
</feature>
<proteinExistence type="predicted"/>
<dbReference type="GO" id="GO:0006310">
    <property type="term" value="P:DNA recombination"/>
    <property type="evidence" value="ECO:0007669"/>
    <property type="project" value="UniProtKB-KW"/>
</dbReference>
<evidence type="ECO:0000256" key="3">
    <source>
        <dbReference type="PROSITE-ProRule" id="PRU01248"/>
    </source>
</evidence>
<evidence type="ECO:0008006" key="9">
    <source>
        <dbReference type="Google" id="ProtNLM"/>
    </source>
</evidence>
<organism evidence="7 8">
    <name type="scientific">Candidatus Methanomassiliicoccus intestinalis</name>
    <dbReference type="NCBI Taxonomy" id="1406512"/>
    <lineage>
        <taxon>Archaea</taxon>
        <taxon>Methanobacteriati</taxon>
        <taxon>Thermoplasmatota</taxon>
        <taxon>Thermoplasmata</taxon>
        <taxon>Methanomassiliicoccales</taxon>
        <taxon>Methanomassiliicoccaceae</taxon>
        <taxon>Methanomassiliicoccus</taxon>
    </lineage>
</organism>
<dbReference type="InterPro" id="IPR044068">
    <property type="entry name" value="CB"/>
</dbReference>
<evidence type="ECO:0000313" key="7">
    <source>
        <dbReference type="EMBL" id="TQS84549.1"/>
    </source>
</evidence>
<keyword evidence="2" id="KW-0233">DNA recombination</keyword>
<evidence type="ECO:0000256" key="4">
    <source>
        <dbReference type="SAM" id="MobiDB-lite"/>
    </source>
</evidence>
<protein>
    <recommendedName>
        <fullName evidence="9">Tyr recombinase domain-containing protein</fullName>
    </recommendedName>
</protein>
<dbReference type="SUPFAM" id="SSF56349">
    <property type="entry name" value="DNA breaking-rejoining enzymes"/>
    <property type="match status" value="1"/>
</dbReference>
<dbReference type="PROSITE" id="PS51898">
    <property type="entry name" value="TYR_RECOMBINASE"/>
    <property type="match status" value="1"/>
</dbReference>
<dbReference type="AlphaFoldDB" id="A0A8J8PIM5"/>
<evidence type="ECO:0000259" key="5">
    <source>
        <dbReference type="PROSITE" id="PS51898"/>
    </source>
</evidence>
<feature type="compositionally biased region" description="Polar residues" evidence="4">
    <location>
        <begin position="383"/>
        <end position="392"/>
    </location>
</feature>
<evidence type="ECO:0000259" key="6">
    <source>
        <dbReference type="PROSITE" id="PS51900"/>
    </source>
</evidence>
<reference evidence="7" key="1">
    <citation type="submission" date="2016-03" db="EMBL/GenBank/DDBJ databases">
        <authorList>
            <person name="Borrel G."/>
            <person name="Mccann A."/>
            <person name="O'Toole P.W."/>
        </authorList>
    </citation>
    <scope>NUCLEOTIDE SEQUENCE</scope>
    <source>
        <strain evidence="7">183</strain>
    </source>
</reference>
<evidence type="ECO:0000256" key="1">
    <source>
        <dbReference type="ARBA" id="ARBA00023125"/>
    </source>
</evidence>
<feature type="region of interest" description="Disordered" evidence="4">
    <location>
        <begin position="383"/>
        <end position="419"/>
    </location>
</feature>
<dbReference type="Proteomes" id="UP000752814">
    <property type="component" value="Unassembled WGS sequence"/>
</dbReference>
<dbReference type="CDD" id="cd00397">
    <property type="entry name" value="DNA_BRE_C"/>
    <property type="match status" value="1"/>
</dbReference>
<name>A0A8J8PIM5_9ARCH</name>
<feature type="compositionally biased region" description="Polar residues" evidence="4">
    <location>
        <begin position="11"/>
        <end position="24"/>
    </location>
</feature>
<dbReference type="InterPro" id="IPR050090">
    <property type="entry name" value="Tyrosine_recombinase_XerCD"/>
</dbReference>
<dbReference type="Pfam" id="PF00589">
    <property type="entry name" value="Phage_integrase"/>
    <property type="match status" value="1"/>
</dbReference>
<feature type="compositionally biased region" description="Basic residues" evidence="4">
    <location>
        <begin position="38"/>
        <end position="47"/>
    </location>
</feature>
<keyword evidence="1 3" id="KW-0238">DNA-binding</keyword>
<dbReference type="PROSITE" id="PS51900">
    <property type="entry name" value="CB"/>
    <property type="match status" value="1"/>
</dbReference>
<feature type="domain" description="Tyr recombinase" evidence="5">
    <location>
        <begin position="175"/>
        <end position="375"/>
    </location>
</feature>
<comment type="caution">
    <text evidence="7">The sequence shown here is derived from an EMBL/GenBank/DDBJ whole genome shotgun (WGS) entry which is preliminary data.</text>
</comment>
<dbReference type="GO" id="GO:0003677">
    <property type="term" value="F:DNA binding"/>
    <property type="evidence" value="ECO:0007669"/>
    <property type="project" value="UniProtKB-UniRule"/>
</dbReference>
<evidence type="ECO:0000313" key="8">
    <source>
        <dbReference type="Proteomes" id="UP000752814"/>
    </source>
</evidence>
<gene>
    <name evidence="7" type="ORF">A3207_00465</name>
</gene>
<dbReference type="GO" id="GO:0015074">
    <property type="term" value="P:DNA integration"/>
    <property type="evidence" value="ECO:0007669"/>
    <property type="project" value="InterPro"/>
</dbReference>
<feature type="domain" description="Core-binding (CB)" evidence="6">
    <location>
        <begin position="50"/>
        <end position="153"/>
    </location>
</feature>
<dbReference type="EMBL" id="LVVT01000001">
    <property type="protein sequence ID" value="TQS84549.1"/>
    <property type="molecule type" value="Genomic_DNA"/>
</dbReference>
<accession>A0A8J8PIM5</accession>
<dbReference type="InterPro" id="IPR002104">
    <property type="entry name" value="Integrase_catalytic"/>
</dbReference>
<dbReference type="Gene3D" id="1.10.443.10">
    <property type="entry name" value="Intergrase catalytic core"/>
    <property type="match status" value="1"/>
</dbReference>
<sequence length="419" mass="47078">MIYTSRRDSPSGGSYESYDGTSVVKTPSKTPSKPDSKPKKRGRKRGARSMGPHPFLTYALKYIESVKTVRSEATIADMRRRYRNINYDLEYLKKEGRIKSTSPMKLTDVDILEYINLLMSGEGPGREGKNKPLKAKSIHHNLGLINDLCKYANGTDLIAQVKHRHAASVPKIHYTRLPPMSPHDTRAIIEAANKVKSENWRHMVAYAMTIVSISGGLRNKELRMANLSDLDLDAETIYTEHVKGEDTYGQARTAPINPLAIPFLRRYVDARQRELTKRGVRTPVLFPALSQKSGTTDREMYRYSINGTTCLRRIVMAETGIKYDLRKCRRTFGQALKNDGASIEAISVSMGHSSTKTTEKSYARMTNECAIAEAQEVWHKTQVPNPSLTPQFETAPATIEPEPTNSPLIGQKKWDPGYA</sequence>
<dbReference type="InterPro" id="IPR013762">
    <property type="entry name" value="Integrase-like_cat_sf"/>
</dbReference>
<dbReference type="InterPro" id="IPR011010">
    <property type="entry name" value="DNA_brk_join_enz"/>
</dbReference>
<dbReference type="PANTHER" id="PTHR30349">
    <property type="entry name" value="PHAGE INTEGRASE-RELATED"/>
    <property type="match status" value="1"/>
</dbReference>